<dbReference type="Gene3D" id="3.30.420.40">
    <property type="match status" value="2"/>
</dbReference>
<dbReference type="PANTHER" id="PTHR42749:SF1">
    <property type="entry name" value="CELL SHAPE-DETERMINING PROTEIN MREB"/>
    <property type="match status" value="1"/>
</dbReference>
<keyword evidence="4" id="KW-0067">ATP-binding</keyword>
<reference evidence="7" key="1">
    <citation type="journal article" date="2021" name="PeerJ">
        <title>Extensive microbial diversity within the chicken gut microbiome revealed by metagenomics and culture.</title>
        <authorList>
            <person name="Gilroy R."/>
            <person name="Ravi A."/>
            <person name="Getino M."/>
            <person name="Pursley I."/>
            <person name="Horton D.L."/>
            <person name="Alikhan N.F."/>
            <person name="Baker D."/>
            <person name="Gharbi K."/>
            <person name="Hall N."/>
            <person name="Watson M."/>
            <person name="Adriaenssens E.M."/>
            <person name="Foster-Nyarko E."/>
            <person name="Jarju S."/>
            <person name="Secka A."/>
            <person name="Antonio M."/>
            <person name="Oren A."/>
            <person name="Chaudhuri R.R."/>
            <person name="La Ragione R."/>
            <person name="Hildebrand F."/>
            <person name="Pallen M.J."/>
        </authorList>
    </citation>
    <scope>NUCLEOTIDE SEQUENCE</scope>
    <source>
        <strain evidence="7">CHK185-5351</strain>
    </source>
</reference>
<dbReference type="PRINTS" id="PR01652">
    <property type="entry name" value="SHAPEPROTEIN"/>
</dbReference>
<proteinExistence type="inferred from homology"/>
<dbReference type="GO" id="GO:0005524">
    <property type="term" value="F:ATP binding"/>
    <property type="evidence" value="ECO:0007669"/>
    <property type="project" value="UniProtKB-KW"/>
</dbReference>
<dbReference type="InterPro" id="IPR004753">
    <property type="entry name" value="MreB"/>
</dbReference>
<evidence type="ECO:0000313" key="7">
    <source>
        <dbReference type="EMBL" id="HJC15507.1"/>
    </source>
</evidence>
<protein>
    <submittedName>
        <fullName evidence="7">Rod shape-determining protein</fullName>
    </submittedName>
</protein>
<dbReference type="Proteomes" id="UP000823849">
    <property type="component" value="Unassembled WGS sequence"/>
</dbReference>
<comment type="caution">
    <text evidence="7">The sequence shown here is derived from an EMBL/GenBank/DDBJ whole genome shotgun (WGS) entry which is preliminary data.</text>
</comment>
<keyword evidence="3" id="KW-0547">Nucleotide-binding</keyword>
<dbReference type="Pfam" id="PF06723">
    <property type="entry name" value="MreB_Mbl"/>
    <property type="match status" value="1"/>
</dbReference>
<evidence type="ECO:0000256" key="1">
    <source>
        <dbReference type="ARBA" id="ARBA00004496"/>
    </source>
</evidence>
<reference evidence="7" key="2">
    <citation type="submission" date="2021-04" db="EMBL/GenBank/DDBJ databases">
        <authorList>
            <person name="Gilroy R."/>
        </authorList>
    </citation>
    <scope>NUCLEOTIDE SEQUENCE</scope>
    <source>
        <strain evidence="7">CHK185-5351</strain>
    </source>
</reference>
<organism evidence="7 8">
    <name type="scientific">Candidatus Fusicatenibacter intestinigallinarum</name>
    <dbReference type="NCBI Taxonomy" id="2838598"/>
    <lineage>
        <taxon>Bacteria</taxon>
        <taxon>Bacillati</taxon>
        <taxon>Bacillota</taxon>
        <taxon>Clostridia</taxon>
        <taxon>Lachnospirales</taxon>
        <taxon>Lachnospiraceae</taxon>
        <taxon>Fusicatenibacter</taxon>
    </lineage>
</organism>
<dbReference type="InterPro" id="IPR056546">
    <property type="entry name" value="MreB_MamK-like"/>
</dbReference>
<keyword evidence="2" id="KW-0963">Cytoplasm</keyword>
<dbReference type="InterPro" id="IPR043129">
    <property type="entry name" value="ATPase_NBD"/>
</dbReference>
<sequence>MQIHNTYGIDLGTSTVKIYDLKKDTITKEKNMIAIRNKDQLLAVGNDAYEMHERTPSNIEIITPMSNGRIANVLMVEAVLHTLLCRCGSRIGYRPELYFSAPSGMTEIEKRSYYAIAHRGRLKNCRMYLVDKPIADALALGIPINRTKGSMIVNIGAQSTEISVIADARVIFSKLIPIGGRQFNEAISFLNRKKNNFQIGSKTAKRLKIALADLENDKMEARKVRGVDGTTGLPVEGIVTSSLVNEAVTGRLMLISEEIKLALERTPPQIHRHILSEGIYITGGSARLANLDRFLTRQLGCTVQLSQYYDLCTICGLKELITHDALHKWAYTVKKHNHKK</sequence>
<dbReference type="GO" id="GO:0005737">
    <property type="term" value="C:cytoplasm"/>
    <property type="evidence" value="ECO:0007669"/>
    <property type="project" value="UniProtKB-SubCell"/>
</dbReference>
<evidence type="ECO:0000256" key="3">
    <source>
        <dbReference type="ARBA" id="ARBA00022741"/>
    </source>
</evidence>
<gene>
    <name evidence="7" type="ORF">H9705_06735</name>
</gene>
<keyword evidence="5" id="KW-0133">Cell shape</keyword>
<dbReference type="GO" id="GO:0000902">
    <property type="term" value="P:cell morphogenesis"/>
    <property type="evidence" value="ECO:0007669"/>
    <property type="project" value="InterPro"/>
</dbReference>
<comment type="similarity">
    <text evidence="6">Belongs to the FtsA/MreB family.</text>
</comment>
<accession>A0A9D2SN74</accession>
<evidence type="ECO:0000313" key="8">
    <source>
        <dbReference type="Proteomes" id="UP000823849"/>
    </source>
</evidence>
<dbReference type="GO" id="GO:0008360">
    <property type="term" value="P:regulation of cell shape"/>
    <property type="evidence" value="ECO:0007669"/>
    <property type="project" value="UniProtKB-KW"/>
</dbReference>
<name>A0A9D2SN74_9FIRM</name>
<evidence type="ECO:0000256" key="5">
    <source>
        <dbReference type="ARBA" id="ARBA00022960"/>
    </source>
</evidence>
<comment type="subcellular location">
    <subcellularLocation>
        <location evidence="1">Cytoplasm</location>
    </subcellularLocation>
</comment>
<dbReference type="EMBL" id="DWWU01000029">
    <property type="protein sequence ID" value="HJC15507.1"/>
    <property type="molecule type" value="Genomic_DNA"/>
</dbReference>
<dbReference type="PANTHER" id="PTHR42749">
    <property type="entry name" value="CELL SHAPE-DETERMINING PROTEIN MREB"/>
    <property type="match status" value="1"/>
</dbReference>
<dbReference type="AlphaFoldDB" id="A0A9D2SN74"/>
<evidence type="ECO:0000256" key="4">
    <source>
        <dbReference type="ARBA" id="ARBA00022840"/>
    </source>
</evidence>
<evidence type="ECO:0000256" key="6">
    <source>
        <dbReference type="ARBA" id="ARBA00023458"/>
    </source>
</evidence>
<evidence type="ECO:0000256" key="2">
    <source>
        <dbReference type="ARBA" id="ARBA00022490"/>
    </source>
</evidence>
<dbReference type="SUPFAM" id="SSF53067">
    <property type="entry name" value="Actin-like ATPase domain"/>
    <property type="match status" value="2"/>
</dbReference>